<keyword evidence="8" id="KW-1185">Reference proteome</keyword>
<evidence type="ECO:0000313" key="8">
    <source>
        <dbReference type="Proteomes" id="UP000552954"/>
    </source>
</evidence>
<evidence type="ECO:0000256" key="4">
    <source>
        <dbReference type="ARBA" id="ARBA00022989"/>
    </source>
</evidence>
<feature type="transmembrane region" description="Helical" evidence="6">
    <location>
        <begin position="240"/>
        <end position="260"/>
    </location>
</feature>
<dbReference type="AlphaFoldDB" id="A0A849KB45"/>
<feature type="transmembrane region" description="Helical" evidence="6">
    <location>
        <begin position="120"/>
        <end position="140"/>
    </location>
</feature>
<proteinExistence type="predicted"/>
<keyword evidence="5 6" id="KW-0472">Membrane</keyword>
<feature type="transmembrane region" description="Helical" evidence="6">
    <location>
        <begin position="197"/>
        <end position="219"/>
    </location>
</feature>
<evidence type="ECO:0000256" key="5">
    <source>
        <dbReference type="ARBA" id="ARBA00023136"/>
    </source>
</evidence>
<keyword evidence="3 6" id="KW-0812">Transmembrane</keyword>
<feature type="transmembrane region" description="Helical" evidence="6">
    <location>
        <begin position="57"/>
        <end position="78"/>
    </location>
</feature>
<dbReference type="PANTHER" id="PTHR30250">
    <property type="entry name" value="PST FAMILY PREDICTED COLANIC ACID TRANSPORTER"/>
    <property type="match status" value="1"/>
</dbReference>
<comment type="caution">
    <text evidence="7">The sequence shown here is derived from an EMBL/GenBank/DDBJ whole genome shotgun (WGS) entry which is preliminary data.</text>
</comment>
<gene>
    <name evidence="7" type="ORF">HK415_11640</name>
</gene>
<keyword evidence="2" id="KW-1003">Cell membrane</keyword>
<dbReference type="Pfam" id="PF01943">
    <property type="entry name" value="Polysacc_synt"/>
    <property type="match status" value="1"/>
</dbReference>
<dbReference type="EMBL" id="JABFCS010000001">
    <property type="protein sequence ID" value="NNU43664.1"/>
    <property type="molecule type" value="Genomic_DNA"/>
</dbReference>
<feature type="transmembrane region" description="Helical" evidence="6">
    <location>
        <begin position="338"/>
        <end position="357"/>
    </location>
</feature>
<evidence type="ECO:0000256" key="6">
    <source>
        <dbReference type="SAM" id="Phobius"/>
    </source>
</evidence>
<feature type="transmembrane region" description="Helical" evidence="6">
    <location>
        <begin position="280"/>
        <end position="298"/>
    </location>
</feature>
<accession>A0A849KB45</accession>
<feature type="transmembrane region" description="Helical" evidence="6">
    <location>
        <begin position="305"/>
        <end position="326"/>
    </location>
</feature>
<reference evidence="7 8" key="2">
    <citation type="submission" date="2020-06" db="EMBL/GenBank/DDBJ databases">
        <title>Ramlibacter rhizophilus sp. nov., isolated from rhizosphere soil of national flower Mugunghwa from South Korea.</title>
        <authorList>
            <person name="Zheng-Fei Y."/>
            <person name="Huan T."/>
        </authorList>
    </citation>
    <scope>NUCLEOTIDE SEQUENCE [LARGE SCALE GENOMIC DNA]</scope>
    <source>
        <strain evidence="7 8">B156</strain>
    </source>
</reference>
<organism evidence="7 8">
    <name type="scientific">Ramlibacter montanisoli</name>
    <dbReference type="NCBI Taxonomy" id="2732512"/>
    <lineage>
        <taxon>Bacteria</taxon>
        <taxon>Pseudomonadati</taxon>
        <taxon>Pseudomonadota</taxon>
        <taxon>Betaproteobacteria</taxon>
        <taxon>Burkholderiales</taxon>
        <taxon>Comamonadaceae</taxon>
        <taxon>Ramlibacter</taxon>
    </lineage>
</organism>
<feature type="transmembrane region" description="Helical" evidence="6">
    <location>
        <begin position="23"/>
        <end position="45"/>
    </location>
</feature>
<name>A0A849KB45_9BURK</name>
<evidence type="ECO:0000313" key="7">
    <source>
        <dbReference type="EMBL" id="NNU43664.1"/>
    </source>
</evidence>
<sequence>MARYTGGGHTAQGVRDLLRSTEWVAGGIAAAMALVVWSASGWLAVHWLQANQLSTAVVAQALAVMAFVTALRFAEGVYRSAVVGLQQQVLLNVVMSALATVRWVGAIAVLAWVSPTLTAFFAWQAAVSAATILVLSRVTYMHIEAGDRPARFSLAALRGVWRFAAGMFLIALLSFLLTQVDKILLSKILGLREFGQYMLAATVAGGLYMLIMPITQAVYPRLCEQLASGDTAAFARTFHRGAQAMTVAVASTAVVVALFADVLLRLWTRDAGLAEHSARLLALLALGNMLHAFMGVPYHAQLATGWTRLAIGTNLVAIVVIVPGIVWSVPRYGAEGAAWAWLCLAAGYVLISMHVFFARMPHLDKVRWYWNDVALPLLGACFVPVLLRWLAPSPQTSMEQLACLLLASAGAYAGAALCAGEVRHRILLQIARIRTNTSS</sequence>
<dbReference type="PANTHER" id="PTHR30250:SF26">
    <property type="entry name" value="PSMA PROTEIN"/>
    <property type="match status" value="1"/>
</dbReference>
<dbReference type="InterPro" id="IPR002797">
    <property type="entry name" value="Polysacc_synth"/>
</dbReference>
<feature type="transmembrane region" description="Helical" evidence="6">
    <location>
        <begin position="397"/>
        <end position="419"/>
    </location>
</feature>
<feature type="transmembrane region" description="Helical" evidence="6">
    <location>
        <begin position="90"/>
        <end position="114"/>
    </location>
</feature>
<reference evidence="7 8" key="1">
    <citation type="submission" date="2020-05" db="EMBL/GenBank/DDBJ databases">
        <authorList>
            <person name="Khan S.A."/>
            <person name="Jeon C.O."/>
            <person name="Chun B.H."/>
        </authorList>
    </citation>
    <scope>NUCLEOTIDE SEQUENCE [LARGE SCALE GENOMIC DNA]</scope>
    <source>
        <strain evidence="7 8">B156</strain>
    </source>
</reference>
<keyword evidence="4 6" id="KW-1133">Transmembrane helix</keyword>
<protein>
    <submittedName>
        <fullName evidence="7">Oligosaccharide flippase family protein</fullName>
    </submittedName>
</protein>
<evidence type="ECO:0000256" key="3">
    <source>
        <dbReference type="ARBA" id="ARBA00022692"/>
    </source>
</evidence>
<feature type="transmembrane region" description="Helical" evidence="6">
    <location>
        <begin position="369"/>
        <end position="391"/>
    </location>
</feature>
<dbReference type="InterPro" id="IPR050833">
    <property type="entry name" value="Poly_Biosynth_Transport"/>
</dbReference>
<evidence type="ECO:0000256" key="1">
    <source>
        <dbReference type="ARBA" id="ARBA00004651"/>
    </source>
</evidence>
<dbReference type="Proteomes" id="UP000552954">
    <property type="component" value="Unassembled WGS sequence"/>
</dbReference>
<evidence type="ECO:0000256" key="2">
    <source>
        <dbReference type="ARBA" id="ARBA00022475"/>
    </source>
</evidence>
<comment type="subcellular location">
    <subcellularLocation>
        <location evidence="1">Cell membrane</location>
        <topology evidence="1">Multi-pass membrane protein</topology>
    </subcellularLocation>
</comment>
<dbReference type="GO" id="GO:0005886">
    <property type="term" value="C:plasma membrane"/>
    <property type="evidence" value="ECO:0007669"/>
    <property type="project" value="UniProtKB-SubCell"/>
</dbReference>
<feature type="transmembrane region" description="Helical" evidence="6">
    <location>
        <begin position="160"/>
        <end position="177"/>
    </location>
</feature>